<proteinExistence type="predicted"/>
<keyword evidence="3" id="KW-1185">Reference proteome</keyword>
<evidence type="ECO:0000256" key="1">
    <source>
        <dbReference type="SAM" id="MobiDB-lite"/>
    </source>
</evidence>
<feature type="non-terminal residue" evidence="2">
    <location>
        <position position="103"/>
    </location>
</feature>
<evidence type="ECO:0000313" key="3">
    <source>
        <dbReference type="Proteomes" id="UP000076727"/>
    </source>
</evidence>
<sequence>MFRRHHTFNGFGYLKTSFSTTILSRFFVNLREAGAMIGTGTLTTQSLSDMQFSRGVGSLDGPLLHSPATTVSMSLMTQISRRMETMPHRSTEISKDQYSVAQG</sequence>
<gene>
    <name evidence="2" type="ORF">DAEQUDRAFT_720797</name>
</gene>
<accession>A0A165U9R5</accession>
<feature type="region of interest" description="Disordered" evidence="1">
    <location>
        <begin position="84"/>
        <end position="103"/>
    </location>
</feature>
<name>A0A165U9R5_9APHY</name>
<dbReference type="EMBL" id="KV429033">
    <property type="protein sequence ID" value="KZT74601.1"/>
    <property type="molecule type" value="Genomic_DNA"/>
</dbReference>
<organism evidence="2 3">
    <name type="scientific">Daedalea quercina L-15889</name>
    <dbReference type="NCBI Taxonomy" id="1314783"/>
    <lineage>
        <taxon>Eukaryota</taxon>
        <taxon>Fungi</taxon>
        <taxon>Dikarya</taxon>
        <taxon>Basidiomycota</taxon>
        <taxon>Agaricomycotina</taxon>
        <taxon>Agaricomycetes</taxon>
        <taxon>Polyporales</taxon>
        <taxon>Fomitopsis</taxon>
    </lineage>
</organism>
<dbReference type="AlphaFoldDB" id="A0A165U9R5"/>
<protein>
    <submittedName>
        <fullName evidence="2">Uncharacterized protein</fullName>
    </submittedName>
</protein>
<dbReference type="OrthoDB" id="2803933at2759"/>
<dbReference type="Proteomes" id="UP000076727">
    <property type="component" value="Unassembled WGS sequence"/>
</dbReference>
<evidence type="ECO:0000313" key="2">
    <source>
        <dbReference type="EMBL" id="KZT74601.1"/>
    </source>
</evidence>
<reference evidence="2 3" key="1">
    <citation type="journal article" date="2016" name="Mol. Biol. Evol.">
        <title>Comparative Genomics of Early-Diverging Mushroom-Forming Fungi Provides Insights into the Origins of Lignocellulose Decay Capabilities.</title>
        <authorList>
            <person name="Nagy L.G."/>
            <person name="Riley R."/>
            <person name="Tritt A."/>
            <person name="Adam C."/>
            <person name="Daum C."/>
            <person name="Floudas D."/>
            <person name="Sun H."/>
            <person name="Yadav J.S."/>
            <person name="Pangilinan J."/>
            <person name="Larsson K.H."/>
            <person name="Matsuura K."/>
            <person name="Barry K."/>
            <person name="Labutti K."/>
            <person name="Kuo R."/>
            <person name="Ohm R.A."/>
            <person name="Bhattacharya S.S."/>
            <person name="Shirouzu T."/>
            <person name="Yoshinaga Y."/>
            <person name="Martin F.M."/>
            <person name="Grigoriev I.V."/>
            <person name="Hibbett D.S."/>
        </authorList>
    </citation>
    <scope>NUCLEOTIDE SEQUENCE [LARGE SCALE GENOMIC DNA]</scope>
    <source>
        <strain evidence="2 3">L-15889</strain>
    </source>
</reference>
<feature type="compositionally biased region" description="Basic and acidic residues" evidence="1">
    <location>
        <begin position="84"/>
        <end position="95"/>
    </location>
</feature>